<dbReference type="VEuPathDB" id="FungiDB:H310_04640"/>
<keyword evidence="1" id="KW-0472">Membrane</keyword>
<sequence length="343" mass="37607">MKLLALGVALLAMVLSPVEAKKCKKLVHTCMNGVTKVYPNPDNDCKFDLCPEDMEDEDVVAQVEATVAVSTAAVPTASTSVLDKSQAKHLAESEWTELDDAAVPSLLRDAAKLAFDLYKEKAVCEELQIEYSSIEVKNASDFIGTKNKESKYNKIPTQSYHVVANVSCMLSGEQQVPGNFVLNMEHHGKDSLKYFQLVECGHEEQWGQMVNWLTIRDGRAYCQTPAGKAKFDSQPLHFVNAAASQSDPNSIINVIKKDNKYIAITGAIVGLLGVVLIATVMAVVTSRRSKRGAKNWTKQNVPTKPTMRSVLEVDVTTVENEVNSTRGLVDGVSTKNNMEDIKI</sequence>
<name>A0A024UDJ8_9STRA</name>
<reference evidence="3" key="1">
    <citation type="submission" date="2013-12" db="EMBL/GenBank/DDBJ databases">
        <title>The Genome Sequence of Aphanomyces invadans NJM9701.</title>
        <authorList>
            <consortium name="The Broad Institute Genomics Platform"/>
            <person name="Russ C."/>
            <person name="Tyler B."/>
            <person name="van West P."/>
            <person name="Dieguez-Uribeondo J."/>
            <person name="Young S.K."/>
            <person name="Zeng Q."/>
            <person name="Gargeya S."/>
            <person name="Fitzgerald M."/>
            <person name="Abouelleil A."/>
            <person name="Alvarado L."/>
            <person name="Chapman S.B."/>
            <person name="Gainer-Dewar J."/>
            <person name="Goldberg J."/>
            <person name="Griggs A."/>
            <person name="Gujja S."/>
            <person name="Hansen M."/>
            <person name="Howarth C."/>
            <person name="Imamovic A."/>
            <person name="Ireland A."/>
            <person name="Larimer J."/>
            <person name="McCowan C."/>
            <person name="Murphy C."/>
            <person name="Pearson M."/>
            <person name="Poon T.W."/>
            <person name="Priest M."/>
            <person name="Roberts A."/>
            <person name="Saif S."/>
            <person name="Shea T."/>
            <person name="Sykes S."/>
            <person name="Wortman J."/>
            <person name="Nusbaum C."/>
            <person name="Birren B."/>
        </authorList>
    </citation>
    <scope>NUCLEOTIDE SEQUENCE [LARGE SCALE GENOMIC DNA]</scope>
    <source>
        <strain evidence="3">NJM9701</strain>
    </source>
</reference>
<dbReference type="STRING" id="157072.A0A024UDJ8"/>
<dbReference type="EMBL" id="KI913958">
    <property type="protein sequence ID" value="ETW04344.1"/>
    <property type="molecule type" value="Genomic_DNA"/>
</dbReference>
<keyword evidence="1" id="KW-0812">Transmembrane</keyword>
<feature type="signal peptide" evidence="2">
    <location>
        <begin position="1"/>
        <end position="20"/>
    </location>
</feature>
<evidence type="ECO:0000256" key="1">
    <source>
        <dbReference type="SAM" id="Phobius"/>
    </source>
</evidence>
<feature type="chain" id="PRO_5001538150" evidence="2">
    <location>
        <begin position="21"/>
        <end position="343"/>
    </location>
</feature>
<feature type="transmembrane region" description="Helical" evidence="1">
    <location>
        <begin position="261"/>
        <end position="284"/>
    </location>
</feature>
<protein>
    <submittedName>
        <fullName evidence="3">Uncharacterized protein</fullName>
    </submittedName>
</protein>
<accession>A0A024UDJ8</accession>
<gene>
    <name evidence="3" type="ORF">H310_04640</name>
</gene>
<dbReference type="AlphaFoldDB" id="A0A024UDJ8"/>
<organism evidence="3">
    <name type="scientific">Aphanomyces invadans</name>
    <dbReference type="NCBI Taxonomy" id="157072"/>
    <lineage>
        <taxon>Eukaryota</taxon>
        <taxon>Sar</taxon>
        <taxon>Stramenopiles</taxon>
        <taxon>Oomycota</taxon>
        <taxon>Saprolegniomycetes</taxon>
        <taxon>Saprolegniales</taxon>
        <taxon>Verrucalvaceae</taxon>
        <taxon>Aphanomyces</taxon>
    </lineage>
</organism>
<evidence type="ECO:0000256" key="2">
    <source>
        <dbReference type="SAM" id="SignalP"/>
    </source>
</evidence>
<proteinExistence type="predicted"/>
<dbReference type="GeneID" id="20081690"/>
<evidence type="ECO:0000313" key="3">
    <source>
        <dbReference type="EMBL" id="ETW04344.1"/>
    </source>
</evidence>
<keyword evidence="1" id="KW-1133">Transmembrane helix</keyword>
<dbReference type="RefSeq" id="XP_008867300.1">
    <property type="nucleotide sequence ID" value="XM_008869078.1"/>
</dbReference>
<keyword evidence="2" id="KW-0732">Signal</keyword>